<comment type="catalytic activity">
    <reaction evidence="5">
        <text>(S)-lactate + NAD(+) = pyruvate + NADH + H(+)</text>
        <dbReference type="Rhea" id="RHEA:23444"/>
        <dbReference type="ChEBI" id="CHEBI:15361"/>
        <dbReference type="ChEBI" id="CHEBI:15378"/>
        <dbReference type="ChEBI" id="CHEBI:16651"/>
        <dbReference type="ChEBI" id="CHEBI:57540"/>
        <dbReference type="ChEBI" id="CHEBI:57945"/>
        <dbReference type="EC" id="1.1.1.27"/>
    </reaction>
</comment>
<comment type="function">
    <text evidence="6">Catalyzes the reversible oxidation of malate to oxaloacetate.</text>
</comment>
<feature type="binding site" evidence="6 8">
    <location>
        <position position="87"/>
    </location>
    <ligand>
        <name>substrate</name>
    </ligand>
</feature>
<keyword evidence="4 6" id="KW-0520">NAD</keyword>
<dbReference type="SUPFAM" id="SSF56327">
    <property type="entry name" value="LDH C-terminal domain-like"/>
    <property type="match status" value="1"/>
</dbReference>
<organism evidence="13 14">
    <name type="scientific">Kyrpidia spormannii</name>
    <dbReference type="NCBI Taxonomy" id="2055160"/>
    <lineage>
        <taxon>Bacteria</taxon>
        <taxon>Bacillati</taxon>
        <taxon>Bacillota</taxon>
        <taxon>Bacilli</taxon>
        <taxon>Bacillales</taxon>
        <taxon>Alicyclobacillaceae</taxon>
        <taxon>Kyrpidia</taxon>
    </lineage>
</organism>
<keyword evidence="3 6" id="KW-0560">Oxidoreductase</keyword>
<gene>
    <name evidence="6 13" type="primary">mdh</name>
    <name evidence="13" type="ORF">CVV65_12105</name>
</gene>
<dbReference type="InterPro" id="IPR011275">
    <property type="entry name" value="Malate_DH_type3"/>
</dbReference>
<dbReference type="GO" id="GO:0006089">
    <property type="term" value="P:lactate metabolic process"/>
    <property type="evidence" value="ECO:0007669"/>
    <property type="project" value="TreeGrafter"/>
</dbReference>
<feature type="binding site" evidence="6 9">
    <location>
        <position position="36"/>
    </location>
    <ligand>
        <name>NAD(+)</name>
        <dbReference type="ChEBI" id="CHEBI:57540"/>
    </ligand>
</feature>
<reference evidence="14" key="1">
    <citation type="submission" date="2017-11" db="EMBL/GenBank/DDBJ databases">
        <title>Complete Genome Sequence of Kyrpidia sp. Strain EA-1, a thermophilic, hydrogen-oxidizing Bacterium, isolated from the Azores.</title>
        <authorList>
            <person name="Reiner J.E."/>
            <person name="Lapp C.J."/>
            <person name="Bunk B."/>
            <person name="Gescher J."/>
        </authorList>
    </citation>
    <scope>NUCLEOTIDE SEQUENCE [LARGE SCALE GENOMIC DNA]</scope>
    <source>
        <strain evidence="14">EA-1</strain>
    </source>
</reference>
<evidence type="ECO:0000313" key="14">
    <source>
        <dbReference type="Proteomes" id="UP000231932"/>
    </source>
</evidence>
<evidence type="ECO:0000256" key="6">
    <source>
        <dbReference type="HAMAP-Rule" id="MF_00487"/>
    </source>
</evidence>
<dbReference type="KEGG" id="kyr:CVV65_12105"/>
<dbReference type="Gene3D" id="3.90.110.10">
    <property type="entry name" value="Lactate dehydrogenase/glycoside hydrolase, family 4, C-terminal"/>
    <property type="match status" value="1"/>
</dbReference>
<dbReference type="CDD" id="cd01339">
    <property type="entry name" value="LDH-like_MDH"/>
    <property type="match status" value="1"/>
</dbReference>
<dbReference type="EC" id="1.1.1.37" evidence="6"/>
<feature type="chain" id="PRO_5038530872" description="Malate dehydrogenase" evidence="10">
    <location>
        <begin position="25"/>
        <end position="315"/>
    </location>
</feature>
<dbReference type="PANTHER" id="PTHR43128:SF16">
    <property type="entry name" value="L-LACTATE DEHYDROGENASE"/>
    <property type="match status" value="1"/>
</dbReference>
<dbReference type="EMBL" id="CP024955">
    <property type="protein sequence ID" value="ATY85577.1"/>
    <property type="molecule type" value="Genomic_DNA"/>
</dbReference>
<evidence type="ECO:0000256" key="8">
    <source>
        <dbReference type="PIRSR" id="PIRSR000102-2"/>
    </source>
</evidence>
<dbReference type="HAMAP" id="MF_00487">
    <property type="entry name" value="Malate_dehydrog_3"/>
    <property type="match status" value="1"/>
</dbReference>
<dbReference type="GO" id="GO:0030060">
    <property type="term" value="F:L-malate dehydrogenase (NAD+) activity"/>
    <property type="evidence" value="ECO:0007669"/>
    <property type="project" value="UniProtKB-UniRule"/>
</dbReference>
<feature type="binding site" evidence="6">
    <location>
        <begin position="123"/>
        <end position="125"/>
    </location>
    <ligand>
        <name>NAD(+)</name>
        <dbReference type="ChEBI" id="CHEBI:57540"/>
    </ligand>
</feature>
<dbReference type="RefSeq" id="WP_100668344.1">
    <property type="nucleotide sequence ID" value="NZ_CP024955.1"/>
</dbReference>
<evidence type="ECO:0000259" key="12">
    <source>
        <dbReference type="Pfam" id="PF02866"/>
    </source>
</evidence>
<evidence type="ECO:0000256" key="4">
    <source>
        <dbReference type="ARBA" id="ARBA00023027"/>
    </source>
</evidence>
<feature type="binding site" evidence="6 9">
    <location>
        <position position="100"/>
    </location>
    <ligand>
        <name>NAD(+)</name>
        <dbReference type="ChEBI" id="CHEBI:57540"/>
    </ligand>
</feature>
<dbReference type="PIRSF" id="PIRSF000102">
    <property type="entry name" value="Lac_mal_DH"/>
    <property type="match status" value="1"/>
</dbReference>
<dbReference type="InterPro" id="IPR001557">
    <property type="entry name" value="L-lactate/malate_DH"/>
</dbReference>
<evidence type="ECO:0000313" key="13">
    <source>
        <dbReference type="EMBL" id="ATY85577.1"/>
    </source>
</evidence>
<keyword evidence="10" id="KW-0732">Signal</keyword>
<sequence>MMIRRKKITIVGAGFTGATTALLAATKELGDIVLVDIPKLENPTKGKALDMMEASPVEGFDANIVGTSNYEDTKDSDLVIITAGVARKPGMSRDDLVTTNAGIVKSVTEQVVKYSPNCVIIVLSNPVDAMTYVAYKTSGFPKERVIGQSGVLDTARFRTFVAMELGVSVEDVTGFVLGGHGDDMVPLVRYSYAGGIPIETLIPKDRIEAIVERTRKGGGEIVNLLGNGSAYYAPAASLVQMAEAVLKDKKRILPAIAYLEGEYGYRDLYLGVPVLLGGKGIEKVFEIDLTPEEKAALDKSAASVQKVMGVLGSLV</sequence>
<name>A0A2K8N9V6_9BACL</name>
<dbReference type="InterPro" id="IPR022383">
    <property type="entry name" value="Lactate/malate_DH_C"/>
</dbReference>
<feature type="active site" description="Proton acceptor" evidence="6 7">
    <location>
        <position position="180"/>
    </location>
</feature>
<evidence type="ECO:0000256" key="5">
    <source>
        <dbReference type="ARBA" id="ARBA00049258"/>
    </source>
</evidence>
<feature type="binding site" evidence="6 9">
    <location>
        <begin position="12"/>
        <end position="17"/>
    </location>
    <ligand>
        <name>NAD(+)</name>
        <dbReference type="ChEBI" id="CHEBI:57540"/>
    </ligand>
</feature>
<proteinExistence type="inferred from homology"/>
<dbReference type="InterPro" id="IPR015955">
    <property type="entry name" value="Lactate_DH/Glyco_Ohase_4_C"/>
</dbReference>
<dbReference type="NCBIfam" id="NF004863">
    <property type="entry name" value="PRK06223.1"/>
    <property type="match status" value="1"/>
</dbReference>
<dbReference type="FunFam" id="3.40.50.720:FF:000018">
    <property type="entry name" value="Malate dehydrogenase"/>
    <property type="match status" value="1"/>
</dbReference>
<dbReference type="InterPro" id="IPR001236">
    <property type="entry name" value="Lactate/malate_DH_N"/>
</dbReference>
<feature type="binding site" evidence="6 8">
    <location>
        <position position="93"/>
    </location>
    <ligand>
        <name>substrate</name>
    </ligand>
</feature>
<dbReference type="Gene3D" id="3.40.50.720">
    <property type="entry name" value="NAD(P)-binding Rossmann-like Domain"/>
    <property type="match status" value="1"/>
</dbReference>
<feature type="domain" description="Lactate/malate dehydrogenase C-terminal" evidence="12">
    <location>
        <begin position="152"/>
        <end position="307"/>
    </location>
</feature>
<accession>A0A2K8N9V6</accession>
<dbReference type="Pfam" id="PF02866">
    <property type="entry name" value="Ldh_1_C"/>
    <property type="match status" value="1"/>
</dbReference>
<keyword evidence="14" id="KW-1185">Reference proteome</keyword>
<dbReference type="Pfam" id="PF00056">
    <property type="entry name" value="Ldh_1_N"/>
    <property type="match status" value="1"/>
</dbReference>
<feature type="binding site" evidence="6 8">
    <location>
        <position position="125"/>
    </location>
    <ligand>
        <name>substrate</name>
    </ligand>
</feature>
<dbReference type="InterPro" id="IPR036291">
    <property type="entry name" value="NAD(P)-bd_dom_sf"/>
</dbReference>
<dbReference type="AlphaFoldDB" id="A0A2K8N9V6"/>
<dbReference type="PRINTS" id="PR00086">
    <property type="entry name" value="LLDHDRGNASE"/>
</dbReference>
<comment type="similarity">
    <text evidence="1">Belongs to the LDH/MDH superfamily. LDH family.</text>
</comment>
<dbReference type="PANTHER" id="PTHR43128">
    <property type="entry name" value="L-2-HYDROXYCARBOXYLATE DEHYDROGENASE (NAD(P)(+))"/>
    <property type="match status" value="1"/>
</dbReference>
<evidence type="ECO:0000256" key="3">
    <source>
        <dbReference type="ARBA" id="ARBA00023002"/>
    </source>
</evidence>
<comment type="catalytic activity">
    <reaction evidence="6">
        <text>(S)-malate + NAD(+) = oxaloacetate + NADH + H(+)</text>
        <dbReference type="Rhea" id="RHEA:21432"/>
        <dbReference type="ChEBI" id="CHEBI:15378"/>
        <dbReference type="ChEBI" id="CHEBI:15589"/>
        <dbReference type="ChEBI" id="CHEBI:16452"/>
        <dbReference type="ChEBI" id="CHEBI:57540"/>
        <dbReference type="ChEBI" id="CHEBI:57945"/>
        <dbReference type="EC" id="1.1.1.37"/>
    </reaction>
</comment>
<dbReference type="GO" id="GO:0004459">
    <property type="term" value="F:L-lactate dehydrogenase (NAD+) activity"/>
    <property type="evidence" value="ECO:0007669"/>
    <property type="project" value="UniProtKB-EC"/>
</dbReference>
<feature type="binding site" evidence="6 8">
    <location>
        <position position="156"/>
    </location>
    <ligand>
        <name>substrate</name>
    </ligand>
</feature>
<evidence type="ECO:0000259" key="11">
    <source>
        <dbReference type="Pfam" id="PF00056"/>
    </source>
</evidence>
<dbReference type="SUPFAM" id="SSF51735">
    <property type="entry name" value="NAD(P)-binding Rossmann-fold domains"/>
    <property type="match status" value="1"/>
</dbReference>
<evidence type="ECO:0000256" key="7">
    <source>
        <dbReference type="PIRSR" id="PIRSR000102-1"/>
    </source>
</evidence>
<evidence type="ECO:0000256" key="9">
    <source>
        <dbReference type="PIRSR" id="PIRSR000102-3"/>
    </source>
</evidence>
<dbReference type="GO" id="GO:0006099">
    <property type="term" value="P:tricarboxylic acid cycle"/>
    <property type="evidence" value="ECO:0007669"/>
    <property type="project" value="UniProtKB-UniRule"/>
</dbReference>
<dbReference type="NCBIfam" id="TIGR01763">
    <property type="entry name" value="MalateDH_bact"/>
    <property type="match status" value="1"/>
</dbReference>
<evidence type="ECO:0000256" key="1">
    <source>
        <dbReference type="ARBA" id="ARBA00006054"/>
    </source>
</evidence>
<dbReference type="Proteomes" id="UP000231932">
    <property type="component" value="Chromosome"/>
</dbReference>
<protein>
    <recommendedName>
        <fullName evidence="6">Malate dehydrogenase</fullName>
        <ecNumber evidence="6">1.1.1.37</ecNumber>
    </recommendedName>
</protein>
<dbReference type="OrthoDB" id="9802969at2"/>
<feature type="signal peptide" evidence="10">
    <location>
        <begin position="1"/>
        <end position="24"/>
    </location>
</feature>
<dbReference type="FunFam" id="3.90.110.10:FF:000004">
    <property type="entry name" value="Malate dehydrogenase"/>
    <property type="match status" value="1"/>
</dbReference>
<evidence type="ECO:0000256" key="10">
    <source>
        <dbReference type="SAM" id="SignalP"/>
    </source>
</evidence>
<comment type="similarity">
    <text evidence="6">Belongs to the LDH/MDH superfamily. MDH type 3 family.</text>
</comment>
<evidence type="ECO:0000256" key="2">
    <source>
        <dbReference type="ARBA" id="ARBA00022532"/>
    </source>
</evidence>
<keyword evidence="2 6" id="KW-0816">Tricarboxylic acid cycle</keyword>
<feature type="domain" description="Lactate/malate dehydrogenase N-terminal" evidence="11">
    <location>
        <begin position="7"/>
        <end position="147"/>
    </location>
</feature>